<dbReference type="InterPro" id="IPR051398">
    <property type="entry name" value="Polysacch_Deacetylase"/>
</dbReference>
<dbReference type="GO" id="GO:0005975">
    <property type="term" value="P:carbohydrate metabolic process"/>
    <property type="evidence" value="ECO:0007669"/>
    <property type="project" value="InterPro"/>
</dbReference>
<sequence>MREGEEMTMRNRSYWNNYQWARLLVLTVFLASACGRGEEKPLTITVNGKEVSRAAAEVVNNQVMVPLGFLEEHFQVKAGWSESRQEAPVYYSGKVAVLMYHHVMDKPNKDEIISTAQFEKQMELLKTNGFHVIGLKEYAAFKVEGAPVPDNAVLITFDDGYESFYKKAFPILQKYGYPAVNFIIVATADHLDITGVPKLTWDQMRELKASGVDFMSHTYALHAYGFVNEKGKKKPLTTGHLYLPGYGRQETDEEYAERVTEDLMLAEKRLREELGNTISALSFPYGAHHEELLAVTRKLGIRLLFTIQSGLTLRDEPAAMRINAGRSVVSPDEVIERLKRAGGLPLTITIDGVQEEYSVVRMGAGDSGPLIPLREFCRRHQVEIHWNKQAKKVELFTRQMVTESRT</sequence>
<dbReference type="GO" id="GO:0005576">
    <property type="term" value="C:extracellular region"/>
    <property type="evidence" value="ECO:0007669"/>
    <property type="project" value="UniProtKB-SubCell"/>
</dbReference>
<evidence type="ECO:0000256" key="1">
    <source>
        <dbReference type="ARBA" id="ARBA00004613"/>
    </source>
</evidence>
<keyword evidence="2" id="KW-0732">Signal</keyword>
<dbReference type="Pfam" id="PF07833">
    <property type="entry name" value="Cu_amine_oxidN1"/>
    <property type="match status" value="1"/>
</dbReference>
<dbReference type="InterPro" id="IPR011330">
    <property type="entry name" value="Glyco_hydro/deAcase_b/a-brl"/>
</dbReference>
<dbReference type="SUPFAM" id="SSF88713">
    <property type="entry name" value="Glycoside hydrolase/deacetylase"/>
    <property type="match status" value="1"/>
</dbReference>
<name>A0A2W1LPE8_9BACL</name>
<comment type="caution">
    <text evidence="4">The sequence shown here is derived from an EMBL/GenBank/DDBJ whole genome shotgun (WGS) entry which is preliminary data.</text>
</comment>
<dbReference type="Gene3D" id="3.20.20.370">
    <property type="entry name" value="Glycoside hydrolase/deacetylase"/>
    <property type="match status" value="1"/>
</dbReference>
<dbReference type="PANTHER" id="PTHR34216">
    <property type="match status" value="1"/>
</dbReference>
<evidence type="ECO:0000256" key="2">
    <source>
        <dbReference type="ARBA" id="ARBA00022729"/>
    </source>
</evidence>
<protein>
    <submittedName>
        <fullName evidence="4">Polysaccharide deacetylase</fullName>
    </submittedName>
</protein>
<evidence type="ECO:0000259" key="3">
    <source>
        <dbReference type="PROSITE" id="PS51677"/>
    </source>
</evidence>
<organism evidence="4 5">
    <name type="scientific">Paenibacillus sambharensis</name>
    <dbReference type="NCBI Taxonomy" id="1803190"/>
    <lineage>
        <taxon>Bacteria</taxon>
        <taxon>Bacillati</taxon>
        <taxon>Bacillota</taxon>
        <taxon>Bacilli</taxon>
        <taxon>Bacillales</taxon>
        <taxon>Paenibacillaceae</taxon>
        <taxon>Paenibacillus</taxon>
    </lineage>
</organism>
<feature type="domain" description="NodB homology" evidence="3">
    <location>
        <begin position="151"/>
        <end position="406"/>
    </location>
</feature>
<dbReference type="AlphaFoldDB" id="A0A2W1LPE8"/>
<keyword evidence="5" id="KW-1185">Reference proteome</keyword>
<reference evidence="4 5" key="1">
    <citation type="submission" date="2018-06" db="EMBL/GenBank/DDBJ databases">
        <title>Paenibacillus imtechensis sp. nov.</title>
        <authorList>
            <person name="Pinnaka A.K."/>
            <person name="Singh H."/>
            <person name="Kaur M."/>
        </authorList>
    </citation>
    <scope>NUCLEOTIDE SEQUENCE [LARGE SCALE GENOMIC DNA]</scope>
    <source>
        <strain evidence="4 5">SMB1</strain>
    </source>
</reference>
<dbReference type="InterPro" id="IPR036582">
    <property type="entry name" value="Mao_N_sf"/>
</dbReference>
<dbReference type="SUPFAM" id="SSF55383">
    <property type="entry name" value="Copper amine oxidase, domain N"/>
    <property type="match status" value="1"/>
</dbReference>
<gene>
    <name evidence="4" type="ORF">DNH61_05930</name>
</gene>
<dbReference type="Pfam" id="PF01522">
    <property type="entry name" value="Polysacc_deac_1"/>
    <property type="match status" value="1"/>
</dbReference>
<dbReference type="EMBL" id="QKRB01000036">
    <property type="protein sequence ID" value="PZD96735.1"/>
    <property type="molecule type" value="Genomic_DNA"/>
</dbReference>
<dbReference type="PROSITE" id="PS51257">
    <property type="entry name" value="PROKAR_LIPOPROTEIN"/>
    <property type="match status" value="1"/>
</dbReference>
<comment type="subcellular location">
    <subcellularLocation>
        <location evidence="1">Secreted</location>
    </subcellularLocation>
</comment>
<proteinExistence type="predicted"/>
<dbReference type="PANTHER" id="PTHR34216:SF3">
    <property type="entry name" value="POLY-BETA-1,6-N-ACETYL-D-GLUCOSAMINE N-DEACETYLASE"/>
    <property type="match status" value="1"/>
</dbReference>
<accession>A0A2W1LPE8</accession>
<dbReference type="InterPro" id="IPR012854">
    <property type="entry name" value="Cu_amine_oxidase-like_N"/>
</dbReference>
<dbReference type="Proteomes" id="UP000249522">
    <property type="component" value="Unassembled WGS sequence"/>
</dbReference>
<evidence type="ECO:0000313" key="5">
    <source>
        <dbReference type="Proteomes" id="UP000249522"/>
    </source>
</evidence>
<dbReference type="InterPro" id="IPR002509">
    <property type="entry name" value="NODB_dom"/>
</dbReference>
<evidence type="ECO:0000313" key="4">
    <source>
        <dbReference type="EMBL" id="PZD96735.1"/>
    </source>
</evidence>
<dbReference type="OrthoDB" id="9778320at2"/>
<dbReference type="GO" id="GO:0016810">
    <property type="term" value="F:hydrolase activity, acting on carbon-nitrogen (but not peptide) bonds"/>
    <property type="evidence" value="ECO:0007669"/>
    <property type="project" value="InterPro"/>
</dbReference>
<dbReference type="PROSITE" id="PS51677">
    <property type="entry name" value="NODB"/>
    <property type="match status" value="1"/>
</dbReference>